<sequence>FFVCQFHWDKKSGASKKVEFIRKSLAFFTVGNLWYEKGDMLWFNTEFIHAFSSKDELRSEFKQGGFEVVHIHIPEGIRGGAVLQKQDSVSA</sequence>
<feature type="non-terminal residue" evidence="1">
    <location>
        <position position="1"/>
    </location>
</feature>
<reference evidence="1" key="1">
    <citation type="journal article" date="2014" name="Front. Microbiol.">
        <title>High frequency of phylogenetically diverse reductive dehalogenase-homologous genes in deep subseafloor sedimentary metagenomes.</title>
        <authorList>
            <person name="Kawai M."/>
            <person name="Futagami T."/>
            <person name="Toyoda A."/>
            <person name="Takaki Y."/>
            <person name="Nishi S."/>
            <person name="Hori S."/>
            <person name="Arai W."/>
            <person name="Tsubouchi T."/>
            <person name="Morono Y."/>
            <person name="Uchiyama I."/>
            <person name="Ito T."/>
            <person name="Fujiyama A."/>
            <person name="Inagaki F."/>
            <person name="Takami H."/>
        </authorList>
    </citation>
    <scope>NUCLEOTIDE SEQUENCE</scope>
    <source>
        <strain evidence="1">Expedition CK06-06</strain>
    </source>
</reference>
<dbReference type="EMBL" id="BARS01050372">
    <property type="protein sequence ID" value="GAG47851.1"/>
    <property type="molecule type" value="Genomic_DNA"/>
</dbReference>
<protein>
    <submittedName>
        <fullName evidence="1">Uncharacterized protein</fullName>
    </submittedName>
</protein>
<comment type="caution">
    <text evidence="1">The sequence shown here is derived from an EMBL/GenBank/DDBJ whole genome shotgun (WGS) entry which is preliminary data.</text>
</comment>
<accession>X0ZHN2</accession>
<evidence type="ECO:0000313" key="1">
    <source>
        <dbReference type="EMBL" id="GAG47851.1"/>
    </source>
</evidence>
<gene>
    <name evidence="1" type="ORF">S01H1_75212</name>
</gene>
<proteinExistence type="predicted"/>
<name>X0ZHN2_9ZZZZ</name>
<organism evidence="1">
    <name type="scientific">marine sediment metagenome</name>
    <dbReference type="NCBI Taxonomy" id="412755"/>
    <lineage>
        <taxon>unclassified sequences</taxon>
        <taxon>metagenomes</taxon>
        <taxon>ecological metagenomes</taxon>
    </lineage>
</organism>
<dbReference type="AlphaFoldDB" id="X0ZHN2"/>